<evidence type="ECO:0000256" key="4">
    <source>
        <dbReference type="ARBA" id="ARBA00023033"/>
    </source>
</evidence>
<keyword evidence="3" id="KW-0560">Oxidoreductase</keyword>
<keyword evidence="7" id="KW-1185">Reference proteome</keyword>
<dbReference type="InterPro" id="IPR050172">
    <property type="entry name" value="SsuD_RutA_monooxygenase"/>
</dbReference>
<dbReference type="InterPro" id="IPR036661">
    <property type="entry name" value="Luciferase-like_sf"/>
</dbReference>
<keyword evidence="4" id="KW-0503">Monooxygenase</keyword>
<evidence type="ECO:0000256" key="2">
    <source>
        <dbReference type="ARBA" id="ARBA00022643"/>
    </source>
</evidence>
<evidence type="ECO:0000313" key="7">
    <source>
        <dbReference type="Proteomes" id="UP001500683"/>
    </source>
</evidence>
<dbReference type="Pfam" id="PF00296">
    <property type="entry name" value="Bac_luciferase"/>
    <property type="match status" value="1"/>
</dbReference>
<evidence type="ECO:0000259" key="5">
    <source>
        <dbReference type="Pfam" id="PF00296"/>
    </source>
</evidence>
<proteinExistence type="predicted"/>
<dbReference type="Gene3D" id="3.20.20.30">
    <property type="entry name" value="Luciferase-like domain"/>
    <property type="match status" value="1"/>
</dbReference>
<evidence type="ECO:0000256" key="3">
    <source>
        <dbReference type="ARBA" id="ARBA00023002"/>
    </source>
</evidence>
<dbReference type="InterPro" id="IPR011251">
    <property type="entry name" value="Luciferase-like_dom"/>
</dbReference>
<dbReference type="SUPFAM" id="SSF51679">
    <property type="entry name" value="Bacterial luciferase-like"/>
    <property type="match status" value="1"/>
</dbReference>
<comment type="caution">
    <text evidence="6">The sequence shown here is derived from an EMBL/GenBank/DDBJ whole genome shotgun (WGS) entry which is preliminary data.</text>
</comment>
<accession>A0ABP7VVN9</accession>
<protein>
    <submittedName>
        <fullName evidence="6">LLM class flavin-dependent oxidoreductase</fullName>
    </submittedName>
</protein>
<dbReference type="RefSeq" id="WP_344948377.1">
    <property type="nucleotide sequence ID" value="NZ_BAAAZG010000020.1"/>
</dbReference>
<gene>
    <name evidence="6" type="ORF">GCM10022214_35880</name>
</gene>
<organism evidence="6 7">
    <name type="scientific">Actinomadura miaoliensis</name>
    <dbReference type="NCBI Taxonomy" id="430685"/>
    <lineage>
        <taxon>Bacteria</taxon>
        <taxon>Bacillati</taxon>
        <taxon>Actinomycetota</taxon>
        <taxon>Actinomycetes</taxon>
        <taxon>Streptosporangiales</taxon>
        <taxon>Thermomonosporaceae</taxon>
        <taxon>Actinomadura</taxon>
    </lineage>
</organism>
<evidence type="ECO:0000313" key="6">
    <source>
        <dbReference type="EMBL" id="GAA4075473.1"/>
    </source>
</evidence>
<name>A0ABP7VVN9_9ACTN</name>
<keyword evidence="2" id="KW-0288">FMN</keyword>
<dbReference type="PANTHER" id="PTHR42847:SF4">
    <property type="entry name" value="ALKANESULFONATE MONOOXYGENASE-RELATED"/>
    <property type="match status" value="1"/>
</dbReference>
<feature type="domain" description="Luciferase-like" evidence="5">
    <location>
        <begin position="42"/>
        <end position="352"/>
    </location>
</feature>
<keyword evidence="1" id="KW-0285">Flavoprotein</keyword>
<dbReference type="PANTHER" id="PTHR42847">
    <property type="entry name" value="ALKANESULFONATE MONOOXYGENASE"/>
    <property type="match status" value="1"/>
</dbReference>
<dbReference type="Proteomes" id="UP001500683">
    <property type="component" value="Unassembled WGS sequence"/>
</dbReference>
<dbReference type="EMBL" id="BAAAZG010000020">
    <property type="protein sequence ID" value="GAA4075473.1"/>
    <property type="molecule type" value="Genomic_DNA"/>
</dbReference>
<sequence>MTGASDSIDIYWRIGTHGDQRSLRRRLVSRGDWSPVVPGSITPGLRGGRPDGYSHLDHMADVARATELSGFVGGLLPSFPFTDDPWAAAASLARETTTYRFMIAFQPGFLHPVQAARMSASLQRATGGRVVYNIISGGGGPAQLWWGDKVGHDDRYARTSEFLDVLKGVWDGGPFTHHGRFYRVEGAGLPERLAGQPFPEIYFSGSSRAAIEAAGRHADHYLSWLEPFPALAAKFDQVREHSAAIGRSPRFAVRIDVLARETEDEAWEEIRRGWRHVDPELLRGPEASGDSVGWLRGQSFIDWPVREYRELEASPNVWGGFHLLRGGPAFGLVGSYAQVAARLDELIALGVDAFILAGVPHLEEAHRVGEHVLPLLRGGRPDAGANASVPTLEAKGISR</sequence>
<reference evidence="7" key="1">
    <citation type="journal article" date="2019" name="Int. J. Syst. Evol. Microbiol.">
        <title>The Global Catalogue of Microorganisms (GCM) 10K type strain sequencing project: providing services to taxonomists for standard genome sequencing and annotation.</title>
        <authorList>
            <consortium name="The Broad Institute Genomics Platform"/>
            <consortium name="The Broad Institute Genome Sequencing Center for Infectious Disease"/>
            <person name="Wu L."/>
            <person name="Ma J."/>
        </authorList>
    </citation>
    <scope>NUCLEOTIDE SEQUENCE [LARGE SCALE GENOMIC DNA]</scope>
    <source>
        <strain evidence="7">JCM 16702</strain>
    </source>
</reference>
<evidence type="ECO:0000256" key="1">
    <source>
        <dbReference type="ARBA" id="ARBA00022630"/>
    </source>
</evidence>